<feature type="compositionally biased region" description="Basic and acidic residues" evidence="4">
    <location>
        <begin position="1"/>
        <end position="13"/>
    </location>
</feature>
<dbReference type="SUPFAM" id="SSF51905">
    <property type="entry name" value="FAD/NAD(P)-binding domain"/>
    <property type="match status" value="1"/>
</dbReference>
<dbReference type="InterPro" id="IPR036188">
    <property type="entry name" value="FAD/NAD-bd_sf"/>
</dbReference>
<comment type="cofactor">
    <cofactor evidence="1">
        <name>FAD</name>
        <dbReference type="ChEBI" id="CHEBI:57692"/>
    </cofactor>
</comment>
<evidence type="ECO:0000259" key="5">
    <source>
        <dbReference type="Pfam" id="PF01494"/>
    </source>
</evidence>
<dbReference type="AlphaFoldDB" id="A0A0G4ESV7"/>
<dbReference type="Gene3D" id="3.50.50.60">
    <property type="entry name" value="FAD/NAD(P)-binding domain"/>
    <property type="match status" value="1"/>
</dbReference>
<dbReference type="EMBL" id="CDMY01000301">
    <property type="protein sequence ID" value="CEM00901.1"/>
    <property type="molecule type" value="Genomic_DNA"/>
</dbReference>
<evidence type="ECO:0000256" key="3">
    <source>
        <dbReference type="ARBA" id="ARBA00022827"/>
    </source>
</evidence>
<feature type="domain" description="FAD-binding" evidence="5">
    <location>
        <begin position="64"/>
        <end position="438"/>
    </location>
</feature>
<feature type="region of interest" description="Disordered" evidence="4">
    <location>
        <begin position="1"/>
        <end position="27"/>
    </location>
</feature>
<protein>
    <recommendedName>
        <fullName evidence="5">FAD-binding domain-containing protein</fullName>
    </recommendedName>
</protein>
<evidence type="ECO:0000256" key="2">
    <source>
        <dbReference type="ARBA" id="ARBA00022630"/>
    </source>
</evidence>
<keyword evidence="7" id="KW-1185">Reference proteome</keyword>
<dbReference type="InParanoid" id="A0A0G4ESV7"/>
<dbReference type="PANTHER" id="PTHR43004">
    <property type="entry name" value="TRK SYSTEM POTASSIUM UPTAKE PROTEIN"/>
    <property type="match status" value="1"/>
</dbReference>
<dbReference type="GO" id="GO:0016709">
    <property type="term" value="F:oxidoreductase activity, acting on paired donors, with incorporation or reduction of molecular oxygen, NAD(P)H as one donor, and incorporation of one atom of oxygen"/>
    <property type="evidence" value="ECO:0007669"/>
    <property type="project" value="UniProtKB-ARBA"/>
</dbReference>
<dbReference type="InterPro" id="IPR002938">
    <property type="entry name" value="FAD-bd"/>
</dbReference>
<dbReference type="Pfam" id="PF01494">
    <property type="entry name" value="FAD_binding_3"/>
    <property type="match status" value="1"/>
</dbReference>
<dbReference type="InterPro" id="IPR050641">
    <property type="entry name" value="RIFMO-like"/>
</dbReference>
<reference evidence="6 7" key="1">
    <citation type="submission" date="2014-11" db="EMBL/GenBank/DDBJ databases">
        <authorList>
            <person name="Zhu J."/>
            <person name="Qi W."/>
            <person name="Song R."/>
        </authorList>
    </citation>
    <scope>NUCLEOTIDE SEQUENCE [LARGE SCALE GENOMIC DNA]</scope>
</reference>
<evidence type="ECO:0000256" key="4">
    <source>
        <dbReference type="SAM" id="MobiDB-lite"/>
    </source>
</evidence>
<keyword evidence="3" id="KW-0274">FAD</keyword>
<sequence>MTTRVSRDPHLLDPHASTSTIGDKSISITQQSTASSLPSPYGRLAIDKYRTLAYYAVEDIPPFVDVIIIGAGPTGLSLAADLTKRGVSFVVIDRCPRVIPITRPQTIHARTQEILEQLGVMDEILRSESTKRVMGERLFVDGSCVIDWDFAKCENSHFKYPILVPENEIEQALMDIIGPDKIKRPLHIHKMNAGLLPDEGASVTVQPYTLTEELIDVRANGLANSNTQLQLSGEPVTIKGRFLVGCDGAASKVRQHLGISFPGSSLPYQFIDSDVRIKWGVPSDPPDQSKWHFLSANGGLICCLNVKGDRWRVVMVRQTAVDPAVMLSNDWDPLSPVVKEMEAMITQVVPGAELLEVHWRDVYPLHSRCAAAYSCGNAFIVGDAAHCGPPLGYQGLNVGMQDAMNLAWKLSYVLKGAYTSLLETYDQERRPLGELMVRYTSMGFKELVEAKPNTWNTWVLKAILPHLFKPPCVTRALSKAMANTELRYQQDNMLVGRSFIGQSNVLSCAIPPGKRAPDAIIGVVDENNNLKSTRLHQIILRTSYTLILAACVPLPPDSASAGMLGTCSVCCDPSTGCLLPWDPCEDPVAPGTPDNIMSKTMLYLIKTATNVMQRLGTVSATSPSGGVRSVLLLCPQHPSLMPQLEGTALSEVFKQVRMKFEHTMGSAFSTMDLEMGWDLKGEFKRNYKLGISMPKHPGAFVLIRPDNIISHNGYTGDCSAVHYMLESLNNFY</sequence>
<accession>A0A0G4ESV7</accession>
<dbReference type="GO" id="GO:0071949">
    <property type="term" value="F:FAD binding"/>
    <property type="evidence" value="ECO:0007669"/>
    <property type="project" value="InterPro"/>
</dbReference>
<evidence type="ECO:0000313" key="6">
    <source>
        <dbReference type="EMBL" id="CEM00901.1"/>
    </source>
</evidence>
<dbReference type="PhylomeDB" id="A0A0G4ESV7"/>
<gene>
    <name evidence="6" type="ORF">Vbra_13036</name>
</gene>
<dbReference type="VEuPathDB" id="CryptoDB:Vbra_13036"/>
<organism evidence="6 7">
    <name type="scientific">Vitrella brassicaformis (strain CCMP3155)</name>
    <dbReference type="NCBI Taxonomy" id="1169540"/>
    <lineage>
        <taxon>Eukaryota</taxon>
        <taxon>Sar</taxon>
        <taxon>Alveolata</taxon>
        <taxon>Colpodellida</taxon>
        <taxon>Vitrellaceae</taxon>
        <taxon>Vitrella</taxon>
    </lineage>
</organism>
<evidence type="ECO:0000256" key="1">
    <source>
        <dbReference type="ARBA" id="ARBA00001974"/>
    </source>
</evidence>
<dbReference type="PANTHER" id="PTHR43004:SF19">
    <property type="entry name" value="BINDING MONOOXYGENASE, PUTATIVE (JCVI)-RELATED"/>
    <property type="match status" value="1"/>
</dbReference>
<dbReference type="Proteomes" id="UP000041254">
    <property type="component" value="Unassembled WGS sequence"/>
</dbReference>
<dbReference type="Gene3D" id="3.30.9.10">
    <property type="entry name" value="D-Amino Acid Oxidase, subunit A, domain 2"/>
    <property type="match status" value="1"/>
</dbReference>
<dbReference type="STRING" id="1169540.A0A0G4ESV7"/>
<proteinExistence type="predicted"/>
<keyword evidence="2" id="KW-0285">Flavoprotein</keyword>
<dbReference type="OrthoDB" id="1716816at2759"/>
<evidence type="ECO:0000313" key="7">
    <source>
        <dbReference type="Proteomes" id="UP000041254"/>
    </source>
</evidence>
<name>A0A0G4ESV7_VITBC</name>
<dbReference type="PRINTS" id="PR00420">
    <property type="entry name" value="RNGMNOXGNASE"/>
</dbReference>